<evidence type="ECO:0008006" key="3">
    <source>
        <dbReference type="Google" id="ProtNLM"/>
    </source>
</evidence>
<comment type="caution">
    <text evidence="1">The sequence shown here is derived from an EMBL/GenBank/DDBJ whole genome shotgun (WGS) entry which is preliminary data.</text>
</comment>
<protein>
    <recommendedName>
        <fullName evidence="3">Phage protein</fullName>
    </recommendedName>
</protein>
<sequence>MTKQIDFPKMNDKIEGKTDGGFAFSIETRRLDNYLLLRYIGKADSGDVQAVDKVLDLLFGPEQAEKFIDFLVEEDGILPNEKLFGEIKSVFAQVEKLKK</sequence>
<dbReference type="EMBL" id="NCVH01000031">
    <property type="protein sequence ID" value="ORO94763.1"/>
    <property type="molecule type" value="Genomic_DNA"/>
</dbReference>
<gene>
    <name evidence="1" type="ORF">B7698_05840</name>
</gene>
<organism evidence="1 2">
    <name type="scientific">Streptococcus mitis</name>
    <dbReference type="NCBI Taxonomy" id="28037"/>
    <lineage>
        <taxon>Bacteria</taxon>
        <taxon>Bacillati</taxon>
        <taxon>Bacillota</taxon>
        <taxon>Bacilli</taxon>
        <taxon>Lactobacillales</taxon>
        <taxon>Streptococcaceae</taxon>
        <taxon>Streptococcus</taxon>
        <taxon>Streptococcus mitis group</taxon>
    </lineage>
</organism>
<accession>A0A1X1K5L3</accession>
<dbReference type="AlphaFoldDB" id="A0A1X1K5L3"/>
<evidence type="ECO:0000313" key="1">
    <source>
        <dbReference type="EMBL" id="ORO94763.1"/>
    </source>
</evidence>
<dbReference type="Proteomes" id="UP000193367">
    <property type="component" value="Unassembled WGS sequence"/>
</dbReference>
<proteinExistence type="predicted"/>
<evidence type="ECO:0000313" key="2">
    <source>
        <dbReference type="Proteomes" id="UP000193367"/>
    </source>
</evidence>
<reference evidence="1 2" key="1">
    <citation type="journal article" date="2016" name="Eur. J. Clin. Microbiol. Infect. Dis.">
        <title>Whole genome sequencing as a tool for phylogenetic analysis of clinical strains of Mitis group streptococci.</title>
        <authorList>
            <person name="Rasmussen L.H."/>
            <person name="Dargis R."/>
            <person name="Hojholt K."/>
            <person name="Christensen J.J."/>
            <person name="Skovgaard O."/>
            <person name="Justesen U.S."/>
            <person name="Rosenvinge F.S."/>
            <person name="Moser C."/>
            <person name="Lukjancenko O."/>
            <person name="Rasmussen S."/>
            <person name="Nielsen X.C."/>
        </authorList>
    </citation>
    <scope>NUCLEOTIDE SEQUENCE [LARGE SCALE GENOMIC DNA]</scope>
    <source>
        <strain evidence="1 2">RH_17439_08</strain>
    </source>
</reference>
<name>A0A1X1K5L3_STRMT</name>
<dbReference type="RefSeq" id="WP_084864949.1">
    <property type="nucleotide sequence ID" value="NZ_NCVH01000031.1"/>
</dbReference>